<organism evidence="2 3">
    <name type="scientific">Streptomyces sviceus (strain ATCC 29083 / DSM 924 / JCM 4929 / NBRC 13980 / NCIMB 11184 / NRRL 5439 / UC 5370)</name>
    <dbReference type="NCBI Taxonomy" id="463191"/>
    <lineage>
        <taxon>Bacteria</taxon>
        <taxon>Bacillati</taxon>
        <taxon>Actinomycetota</taxon>
        <taxon>Actinomycetes</taxon>
        <taxon>Kitasatosporales</taxon>
        <taxon>Streptomycetaceae</taxon>
        <taxon>Streptomyces</taxon>
    </lineage>
</organism>
<dbReference type="Proteomes" id="UP000002785">
    <property type="component" value="Chromosome"/>
</dbReference>
<evidence type="ECO:0000256" key="1">
    <source>
        <dbReference type="SAM" id="MobiDB-lite"/>
    </source>
</evidence>
<gene>
    <name evidence="2" type="ORF">SSEG_03200</name>
</gene>
<evidence type="ECO:0000313" key="2">
    <source>
        <dbReference type="EMBL" id="EDY56620.1"/>
    </source>
</evidence>
<dbReference type="eggNOG" id="ENOG5030HUH">
    <property type="taxonomic scope" value="Bacteria"/>
</dbReference>
<protein>
    <submittedName>
        <fullName evidence="2">Uncharacterized protein</fullName>
    </submittedName>
</protein>
<name>B5HUW5_STRX2</name>
<sequence>MCGLPRRASAVAAEVSVPSSCGRTALAPRGGLPRVDGPARNDKRQFRQILGRLTRVITGTLDPHLARYPDDEWAQLATAQLTGVRATLAQLSKQHSSRRSPLPSPPCPLLPVAAATTSTRPTTTLSTSSNRRLESVAFGQGVGVGEEPARDGTGRRRAGADRLRLAAKIPADVVTAGRPVRADDR</sequence>
<feature type="compositionally biased region" description="Basic and acidic residues" evidence="1">
    <location>
        <begin position="147"/>
        <end position="159"/>
    </location>
</feature>
<dbReference type="EMBL" id="CM000951">
    <property type="protein sequence ID" value="EDY56620.1"/>
    <property type="molecule type" value="Genomic_DNA"/>
</dbReference>
<reference evidence="2" key="1">
    <citation type="submission" date="2009-10" db="EMBL/GenBank/DDBJ databases">
        <title>The genome sequence of Streptomyces sviceus strain ATCC 29083.</title>
        <authorList>
            <consortium name="The Broad Institute Genome Sequencing Platform"/>
            <consortium name="Broad Institute Microbial Sequencing Center"/>
            <person name="Fischbach M."/>
            <person name="Godfrey P."/>
            <person name="Ward D."/>
            <person name="Young S."/>
            <person name="Zeng Q."/>
            <person name="Koehrsen M."/>
            <person name="Alvarado L."/>
            <person name="Berlin A.M."/>
            <person name="Bochicchio J."/>
            <person name="Borenstein D."/>
            <person name="Chapman S.B."/>
            <person name="Chen Z."/>
            <person name="Engels R."/>
            <person name="Freedman E."/>
            <person name="Gellesch M."/>
            <person name="Goldberg J."/>
            <person name="Griggs A."/>
            <person name="Gujja S."/>
            <person name="Heilman E.R."/>
            <person name="Heiman D.I."/>
            <person name="Hepburn T.A."/>
            <person name="Howarth C."/>
            <person name="Jen D."/>
            <person name="Larson L."/>
            <person name="Lewis B."/>
            <person name="Mehta T."/>
            <person name="Park D."/>
            <person name="Pearson M."/>
            <person name="Richards J."/>
            <person name="Roberts A."/>
            <person name="Saif S."/>
            <person name="Shea T.D."/>
            <person name="Shenoy N."/>
            <person name="Sisk P."/>
            <person name="Stolte C."/>
            <person name="Sykes S.N."/>
            <person name="Thomson T."/>
            <person name="Walk T."/>
            <person name="White J."/>
            <person name="Yandava C."/>
            <person name="Straight P."/>
            <person name="Clardy J."/>
            <person name="Hung D."/>
            <person name="Kolter R."/>
            <person name="Mekalanos J."/>
            <person name="Walker S."/>
            <person name="Walsh C.T."/>
            <person name="Wieland-Brown L.C."/>
            <person name="Haas B."/>
            <person name="Nusbaum C."/>
            <person name="Birren B."/>
        </authorList>
    </citation>
    <scope>NUCLEOTIDE SEQUENCE [LARGE SCALE GENOMIC DNA]</scope>
    <source>
        <strain evidence="2">ATCC 29083</strain>
    </source>
</reference>
<feature type="region of interest" description="Disordered" evidence="1">
    <location>
        <begin position="138"/>
        <end position="159"/>
    </location>
</feature>
<dbReference type="AlphaFoldDB" id="B5HUW5"/>
<keyword evidence="3" id="KW-1185">Reference proteome</keyword>
<proteinExistence type="predicted"/>
<accession>B5HUW5</accession>
<dbReference type="HOGENOM" id="CLU_1460559_0_0_11"/>
<evidence type="ECO:0000313" key="3">
    <source>
        <dbReference type="Proteomes" id="UP000002785"/>
    </source>
</evidence>